<accession>A0AB74TVR0</accession>
<dbReference type="InterPro" id="IPR003439">
    <property type="entry name" value="ABC_transporter-like_ATP-bd"/>
</dbReference>
<dbReference type="EMBL" id="CP142434">
    <property type="protein sequence ID" value="XBC47764.1"/>
    <property type="molecule type" value="Genomic_DNA"/>
</dbReference>
<feature type="domain" description="ABC transporter" evidence="4">
    <location>
        <begin position="6"/>
        <end position="232"/>
    </location>
</feature>
<protein>
    <submittedName>
        <fullName evidence="5">ABC transporter ATP-binding protein</fullName>
    </submittedName>
</protein>
<organism evidence="5">
    <name type="scientific">Dolosigranulum savutiense</name>
    <dbReference type="NCBI Taxonomy" id="3110288"/>
    <lineage>
        <taxon>Bacteria</taxon>
        <taxon>Bacillati</taxon>
        <taxon>Bacillota</taxon>
        <taxon>Bacilli</taxon>
        <taxon>Lactobacillales</taxon>
        <taxon>Carnobacteriaceae</taxon>
        <taxon>Dolosigranulum</taxon>
    </lineage>
</organism>
<dbReference type="Gene3D" id="3.40.50.300">
    <property type="entry name" value="P-loop containing nucleotide triphosphate hydrolases"/>
    <property type="match status" value="1"/>
</dbReference>
<evidence type="ECO:0000256" key="1">
    <source>
        <dbReference type="ARBA" id="ARBA00022448"/>
    </source>
</evidence>
<dbReference type="AlphaFoldDB" id="A0AB74TVR0"/>
<keyword evidence="2" id="KW-0547">Nucleotide-binding</keyword>
<evidence type="ECO:0000259" key="4">
    <source>
        <dbReference type="PROSITE" id="PS50893"/>
    </source>
</evidence>
<proteinExistence type="predicted"/>
<dbReference type="EMBL" id="CP142436">
    <property type="protein sequence ID" value="XBC50621.1"/>
    <property type="molecule type" value="Genomic_DNA"/>
</dbReference>
<dbReference type="PANTHER" id="PTHR42711:SF13">
    <property type="entry name" value="ABC TRANSPORTER, ATP-BINDING PROTEIN"/>
    <property type="match status" value="1"/>
</dbReference>
<dbReference type="GO" id="GO:0005524">
    <property type="term" value="F:ATP binding"/>
    <property type="evidence" value="ECO:0007669"/>
    <property type="project" value="UniProtKB-KW"/>
</dbReference>
<dbReference type="InterPro" id="IPR027417">
    <property type="entry name" value="P-loop_NTPase"/>
</dbReference>
<dbReference type="SUPFAM" id="SSF52540">
    <property type="entry name" value="P-loop containing nucleoside triphosphate hydrolases"/>
    <property type="match status" value="1"/>
</dbReference>
<sequence length="280" mass="31533">MEQPIIDVKHLSKDFEDNIALDNINFQVKKGDIFGFLGPSGAGKTTTINLLTGQLKPSAGDLYILDKLVSEFSRNDLANIGIVSDQSGYYKELSLYDNLVLFAKIHNTSLDYLEELLSYVQLSEDKDKLAKDLSTGMKQRMLLVRALLNKPKLLFLDEPTSGLDPTTSQKIHHLLLELKNQGTTIFLTTHDMNEAHKLCDQLVLLHKGSIIESGSPQGIIQAHYSHKQVEIRYKGERLIIQLAELEQYLNHLSDIESIHTCEPTLEEVFIKLTGDELTDD</sequence>
<dbReference type="PANTHER" id="PTHR42711">
    <property type="entry name" value="ABC TRANSPORTER ATP-BINDING PROTEIN"/>
    <property type="match status" value="1"/>
</dbReference>
<dbReference type="SMART" id="SM00382">
    <property type="entry name" value="AAA"/>
    <property type="match status" value="1"/>
</dbReference>
<evidence type="ECO:0000256" key="2">
    <source>
        <dbReference type="ARBA" id="ARBA00022741"/>
    </source>
</evidence>
<evidence type="ECO:0000313" key="6">
    <source>
        <dbReference type="EMBL" id="XBC50621.1"/>
    </source>
</evidence>
<dbReference type="Pfam" id="PF00005">
    <property type="entry name" value="ABC_tran"/>
    <property type="match status" value="1"/>
</dbReference>
<dbReference type="GO" id="GO:0016887">
    <property type="term" value="F:ATP hydrolysis activity"/>
    <property type="evidence" value="ECO:0007669"/>
    <property type="project" value="InterPro"/>
</dbReference>
<dbReference type="RefSeq" id="WP_142970656.1">
    <property type="nucleotide sequence ID" value="NZ_CP142434.1"/>
</dbReference>
<keyword evidence="1" id="KW-0813">Transport</keyword>
<dbReference type="InterPro" id="IPR003593">
    <property type="entry name" value="AAA+_ATPase"/>
</dbReference>
<gene>
    <name evidence="6" type="ORF">VUQ07_04935</name>
    <name evidence="5" type="ORF">VUQ09_09565</name>
</gene>
<keyword evidence="3 5" id="KW-0067">ATP-binding</keyword>
<evidence type="ECO:0000256" key="3">
    <source>
        <dbReference type="ARBA" id="ARBA00022840"/>
    </source>
</evidence>
<evidence type="ECO:0000313" key="5">
    <source>
        <dbReference type="EMBL" id="XBC47764.1"/>
    </source>
</evidence>
<name>A0AB74TVR0_9LACT</name>
<dbReference type="PROSITE" id="PS50893">
    <property type="entry name" value="ABC_TRANSPORTER_2"/>
    <property type="match status" value="1"/>
</dbReference>
<dbReference type="InterPro" id="IPR050763">
    <property type="entry name" value="ABC_transporter_ATP-binding"/>
</dbReference>
<reference evidence="5" key="1">
    <citation type="submission" date="2023-12" db="EMBL/GenBank/DDBJ databases">
        <title>Dolosigranulum savutii sp. nov. isolated from human upper respiratory samples collected in Botswana.</title>
        <authorList>
            <person name="Kelly M.S."/>
        </authorList>
    </citation>
    <scope>NUCLEOTIDE SEQUENCE</scope>
    <source>
        <strain evidence="6">MSK211</strain>
        <strain evidence="5">MSK312</strain>
    </source>
</reference>